<feature type="compositionally biased region" description="Basic and acidic residues" evidence="1">
    <location>
        <begin position="191"/>
        <end position="207"/>
    </location>
</feature>
<proteinExistence type="predicted"/>
<protein>
    <submittedName>
        <fullName evidence="3">DUF6069 family protein</fullName>
    </submittedName>
</protein>
<feature type="region of interest" description="Disordered" evidence="1">
    <location>
        <begin position="157"/>
        <end position="230"/>
    </location>
</feature>
<feature type="transmembrane region" description="Helical" evidence="2">
    <location>
        <begin position="25"/>
        <end position="46"/>
    </location>
</feature>
<sequence length="230" mass="25315">MSYPSHDRYDPRQGATRPRVNPAKVWGGGVAAAVVAALIVVVGVMISKRLLGIRVLTPDGAPAYGSAATTGYAISAAALALIATLLLYILMLSTPEPAKFFSWIGGLCTVIITFLPFMYSADILPQIATAAINLIIGIAVLSLLATIGRTAVDHVPDPAPYPYEQPRGYDPSPGYEQRGYEQPRYEQPQPRYERPREHGQSRDHGQPRDYGQSDDYGQRRHQRRDYDPYD</sequence>
<feature type="transmembrane region" description="Helical" evidence="2">
    <location>
        <begin position="127"/>
        <end position="147"/>
    </location>
</feature>
<feature type="region of interest" description="Disordered" evidence="1">
    <location>
        <begin position="1"/>
        <end position="20"/>
    </location>
</feature>
<accession>A0ABV5SDT8</accession>
<keyword evidence="2" id="KW-1133">Transmembrane helix</keyword>
<comment type="caution">
    <text evidence="3">The sequence shown here is derived from an EMBL/GenBank/DDBJ whole genome shotgun (WGS) entry which is preliminary data.</text>
</comment>
<evidence type="ECO:0000313" key="3">
    <source>
        <dbReference type="EMBL" id="MFB9629807.1"/>
    </source>
</evidence>
<dbReference type="EMBL" id="JBHMBW010000068">
    <property type="protein sequence ID" value="MFB9629807.1"/>
    <property type="molecule type" value="Genomic_DNA"/>
</dbReference>
<reference evidence="3 4" key="1">
    <citation type="submission" date="2024-09" db="EMBL/GenBank/DDBJ databases">
        <authorList>
            <person name="Sun Q."/>
            <person name="Mori K."/>
        </authorList>
    </citation>
    <scope>NUCLEOTIDE SEQUENCE [LARGE SCALE GENOMIC DNA]</scope>
    <source>
        <strain evidence="3 4">JCM 3143</strain>
    </source>
</reference>
<name>A0ABV5SDT8_9ACTN</name>
<evidence type="ECO:0000313" key="4">
    <source>
        <dbReference type="Proteomes" id="UP001589532"/>
    </source>
</evidence>
<gene>
    <name evidence="3" type="ORF">ACFFSA_42635</name>
</gene>
<feature type="transmembrane region" description="Helical" evidence="2">
    <location>
        <begin position="100"/>
        <end position="121"/>
    </location>
</feature>
<dbReference type="RefSeq" id="WP_344984434.1">
    <property type="nucleotide sequence ID" value="NZ_BAAAXV010000001.1"/>
</dbReference>
<dbReference type="Proteomes" id="UP001589532">
    <property type="component" value="Unassembled WGS sequence"/>
</dbReference>
<feature type="compositionally biased region" description="Basic and acidic residues" evidence="1">
    <location>
        <begin position="1"/>
        <end position="11"/>
    </location>
</feature>
<evidence type="ECO:0000256" key="2">
    <source>
        <dbReference type="SAM" id="Phobius"/>
    </source>
</evidence>
<keyword evidence="4" id="KW-1185">Reference proteome</keyword>
<organism evidence="3 4">
    <name type="scientific">Nonomuraea helvata</name>
    <dbReference type="NCBI Taxonomy" id="37484"/>
    <lineage>
        <taxon>Bacteria</taxon>
        <taxon>Bacillati</taxon>
        <taxon>Actinomycetota</taxon>
        <taxon>Actinomycetes</taxon>
        <taxon>Streptosporangiales</taxon>
        <taxon>Streptosporangiaceae</taxon>
        <taxon>Nonomuraea</taxon>
    </lineage>
</organism>
<dbReference type="Pfam" id="PF19545">
    <property type="entry name" value="DUF6069"/>
    <property type="match status" value="1"/>
</dbReference>
<evidence type="ECO:0000256" key="1">
    <source>
        <dbReference type="SAM" id="MobiDB-lite"/>
    </source>
</evidence>
<dbReference type="InterPro" id="IPR045713">
    <property type="entry name" value="DUF6069"/>
</dbReference>
<keyword evidence="2" id="KW-0812">Transmembrane</keyword>
<feature type="transmembrane region" description="Helical" evidence="2">
    <location>
        <begin position="66"/>
        <end position="88"/>
    </location>
</feature>
<keyword evidence="2" id="KW-0472">Membrane</keyword>